<feature type="region of interest" description="Disordered" evidence="2">
    <location>
        <begin position="26"/>
        <end position="68"/>
    </location>
</feature>
<feature type="coiled-coil region" evidence="1">
    <location>
        <begin position="345"/>
        <end position="439"/>
    </location>
</feature>
<comment type="caution">
    <text evidence="3">The sequence shown here is derived from an EMBL/GenBank/DDBJ whole genome shotgun (WGS) entry which is preliminary data.</text>
</comment>
<keyword evidence="1" id="KW-0175">Coiled coil</keyword>
<feature type="compositionally biased region" description="Basic and acidic residues" evidence="2">
    <location>
        <begin position="523"/>
        <end position="535"/>
    </location>
</feature>
<evidence type="ECO:0000256" key="1">
    <source>
        <dbReference type="SAM" id="Coils"/>
    </source>
</evidence>
<protein>
    <submittedName>
        <fullName evidence="3">Uncharacterized protein</fullName>
    </submittedName>
</protein>
<organism evidence="3 4">
    <name type="scientific">Sinanodonta woodiana</name>
    <name type="common">Chinese pond mussel</name>
    <name type="synonym">Anodonta woodiana</name>
    <dbReference type="NCBI Taxonomy" id="1069815"/>
    <lineage>
        <taxon>Eukaryota</taxon>
        <taxon>Metazoa</taxon>
        <taxon>Spiralia</taxon>
        <taxon>Lophotrochozoa</taxon>
        <taxon>Mollusca</taxon>
        <taxon>Bivalvia</taxon>
        <taxon>Autobranchia</taxon>
        <taxon>Heteroconchia</taxon>
        <taxon>Palaeoheterodonta</taxon>
        <taxon>Unionida</taxon>
        <taxon>Unionoidea</taxon>
        <taxon>Unionidae</taxon>
        <taxon>Unioninae</taxon>
        <taxon>Sinanodonta</taxon>
    </lineage>
</organism>
<feature type="compositionally biased region" description="Basic and acidic residues" evidence="2">
    <location>
        <begin position="484"/>
        <end position="504"/>
    </location>
</feature>
<dbReference type="EMBL" id="JBJQND010000014">
    <property type="protein sequence ID" value="KAL3854609.1"/>
    <property type="molecule type" value="Genomic_DNA"/>
</dbReference>
<sequence>MMSVDVLQNPHSLGLRLGQYGHVIYSPTTSSGHSRDKRPKSTPLPGSRPVSYPGGSETTRSGKISRPKTAATVLGMTRIVECDRVSQLEHEPTRRHNFETHVAVKKTKPPPWQKNLDQVSPTRKAERIQSPLVPFVVGPGYILSRSKSKFAVTLKDEFFDPVPEEDAKKKQVESERDSLNRQLQQQIDNLTLYLEEERLNHRMTKQKADEFLKDKVEELTNNHRDYVRQLEEQHRDELDQLQTRLDTEHNQYKSMTEAQTSRMKKEIEFLQGAFESYKSSLHQEMDDKWKKRQGDLTQELEAQKNQAIQEMRTKLLQERTTEKVQNSKEHQRLVDSLRKEHKRELDGLTRRFSNVAADLERLKKTTAELQETRQELNSLKQRYDETCQQMVNTTRELTDTKVRLLSFEEQFDTKVQEVDEKYKKRIEELMTQNTELKRLYVQKCGELFEEKILFEKDRVERVNTSKQAIMHSLLRSKQKADISFKPGDQKLDEKEKQTKPKERPGSAPITKIEYSEAQTTAGETDHLLPQEDDMIRPNVLLPEDSEEIKELRRKLMEDIKRLSKEDLLKLNV</sequence>
<reference evidence="3 4" key="1">
    <citation type="submission" date="2024-11" db="EMBL/GenBank/DDBJ databases">
        <title>Chromosome-level genome assembly of the freshwater bivalve Anodonta woodiana.</title>
        <authorList>
            <person name="Chen X."/>
        </authorList>
    </citation>
    <scope>NUCLEOTIDE SEQUENCE [LARGE SCALE GENOMIC DNA]</scope>
    <source>
        <strain evidence="3">MN2024</strain>
        <tissue evidence="3">Gills</tissue>
    </source>
</reference>
<feature type="coiled-coil region" evidence="1">
    <location>
        <begin position="162"/>
        <end position="258"/>
    </location>
</feature>
<dbReference type="InterPro" id="IPR026674">
    <property type="entry name" value="FLACC1"/>
</dbReference>
<feature type="region of interest" description="Disordered" evidence="2">
    <location>
        <begin position="484"/>
        <end position="541"/>
    </location>
</feature>
<evidence type="ECO:0000313" key="3">
    <source>
        <dbReference type="EMBL" id="KAL3854609.1"/>
    </source>
</evidence>
<dbReference type="PANTHER" id="PTHR21707:SF42">
    <property type="entry name" value="FLAGELLUM-ASSOCIATED COILED-COIL DOMAIN-CONTAINING PROTEIN 1"/>
    <property type="match status" value="1"/>
</dbReference>
<dbReference type="AlphaFoldDB" id="A0ABD3UYU4"/>
<dbReference type="PANTHER" id="PTHR21707">
    <property type="entry name" value="FLAGELLUM-ASSOCIATED COILED-COIL DOMAIN-CONTAINING PROTEIN 1"/>
    <property type="match status" value="1"/>
</dbReference>
<evidence type="ECO:0000256" key="2">
    <source>
        <dbReference type="SAM" id="MobiDB-lite"/>
    </source>
</evidence>
<accession>A0ABD3UYU4</accession>
<name>A0ABD3UYU4_SINWO</name>
<keyword evidence="4" id="KW-1185">Reference proteome</keyword>
<evidence type="ECO:0000313" key="4">
    <source>
        <dbReference type="Proteomes" id="UP001634394"/>
    </source>
</evidence>
<dbReference type="Proteomes" id="UP001634394">
    <property type="component" value="Unassembled WGS sequence"/>
</dbReference>
<proteinExistence type="predicted"/>
<gene>
    <name evidence="3" type="ORF">ACJMK2_013872</name>
</gene>